<dbReference type="InterPro" id="IPR036691">
    <property type="entry name" value="Endo/exonu/phosph_ase_sf"/>
</dbReference>
<evidence type="ECO:0000313" key="2">
    <source>
        <dbReference type="Proteomes" id="UP000276133"/>
    </source>
</evidence>
<proteinExistence type="predicted"/>
<evidence type="ECO:0008006" key="3">
    <source>
        <dbReference type="Google" id="ProtNLM"/>
    </source>
</evidence>
<evidence type="ECO:0000313" key="1">
    <source>
        <dbReference type="EMBL" id="RMZ97774.1"/>
    </source>
</evidence>
<reference evidence="1 2" key="1">
    <citation type="journal article" date="2018" name="Sci. Rep.">
        <title>Genomic signatures of local adaptation to the degree of environmental predictability in rotifers.</title>
        <authorList>
            <person name="Franch-Gras L."/>
            <person name="Hahn C."/>
            <person name="Garcia-Roger E.M."/>
            <person name="Carmona M.J."/>
            <person name="Serra M."/>
            <person name="Gomez A."/>
        </authorList>
    </citation>
    <scope>NUCLEOTIDE SEQUENCE [LARGE SCALE GENOMIC DNA]</scope>
    <source>
        <strain evidence="1">HYR1</strain>
    </source>
</reference>
<dbReference type="EMBL" id="REGN01011192">
    <property type="protein sequence ID" value="RMZ97774.1"/>
    <property type="molecule type" value="Genomic_DNA"/>
</dbReference>
<protein>
    <recommendedName>
        <fullName evidence="3">Endonuclease/exonuclease/phosphatase domain-containing protein</fullName>
    </recommendedName>
</protein>
<dbReference type="Proteomes" id="UP000276133">
    <property type="component" value="Unassembled WGS sequence"/>
</dbReference>
<keyword evidence="2" id="KW-1185">Reference proteome</keyword>
<sequence>MTKILNWKSIAWFVGTERHGCKGTKLIERNVMEYLRNDNECFSIAQSQTEDCFPNWKFFSQTPFSFSFKIHNLKFEWDNNNQTTGNLNARTKQIGCLGENENGSLNYNEILDLFLVSSSLIDKETDFSVLNSQYMTSDHFQIEASISIDYLIKSN</sequence>
<dbReference type="OrthoDB" id="8030376at2759"/>
<gene>
    <name evidence="1" type="ORF">BpHYR1_018009</name>
</gene>
<comment type="caution">
    <text evidence="1">The sequence shown here is derived from an EMBL/GenBank/DDBJ whole genome shotgun (WGS) entry which is preliminary data.</text>
</comment>
<dbReference type="AlphaFoldDB" id="A0A3M7PGD1"/>
<name>A0A3M7PGD1_BRAPC</name>
<accession>A0A3M7PGD1</accession>
<dbReference type="SUPFAM" id="SSF56219">
    <property type="entry name" value="DNase I-like"/>
    <property type="match status" value="1"/>
</dbReference>
<organism evidence="1 2">
    <name type="scientific">Brachionus plicatilis</name>
    <name type="common">Marine rotifer</name>
    <name type="synonym">Brachionus muelleri</name>
    <dbReference type="NCBI Taxonomy" id="10195"/>
    <lineage>
        <taxon>Eukaryota</taxon>
        <taxon>Metazoa</taxon>
        <taxon>Spiralia</taxon>
        <taxon>Gnathifera</taxon>
        <taxon>Rotifera</taxon>
        <taxon>Eurotatoria</taxon>
        <taxon>Monogononta</taxon>
        <taxon>Pseudotrocha</taxon>
        <taxon>Ploima</taxon>
        <taxon>Brachionidae</taxon>
        <taxon>Brachionus</taxon>
    </lineage>
</organism>